<organism evidence="1 2">
    <name type="scientific">Podarcis lilfordi</name>
    <name type="common">Lilford's wall lizard</name>
    <dbReference type="NCBI Taxonomy" id="74358"/>
    <lineage>
        <taxon>Eukaryota</taxon>
        <taxon>Metazoa</taxon>
        <taxon>Chordata</taxon>
        <taxon>Craniata</taxon>
        <taxon>Vertebrata</taxon>
        <taxon>Euteleostomi</taxon>
        <taxon>Lepidosauria</taxon>
        <taxon>Squamata</taxon>
        <taxon>Bifurcata</taxon>
        <taxon>Unidentata</taxon>
        <taxon>Episquamata</taxon>
        <taxon>Laterata</taxon>
        <taxon>Lacertibaenia</taxon>
        <taxon>Lacertidae</taxon>
        <taxon>Podarcis</taxon>
    </lineage>
</organism>
<accession>A0AA35LLP7</accession>
<dbReference type="AlphaFoldDB" id="A0AA35LLP7"/>
<proteinExistence type="predicted"/>
<gene>
    <name evidence="1" type="ORF">PODLI_1B017715</name>
</gene>
<evidence type="ECO:0000313" key="1">
    <source>
        <dbReference type="EMBL" id="CAI5798605.1"/>
    </source>
</evidence>
<name>A0AA35LLP7_9SAUR</name>
<dbReference type="Proteomes" id="UP001178461">
    <property type="component" value="Chromosome 16"/>
</dbReference>
<dbReference type="EMBL" id="OX395143">
    <property type="protein sequence ID" value="CAI5798605.1"/>
    <property type="molecule type" value="Genomic_DNA"/>
</dbReference>
<evidence type="ECO:0000313" key="2">
    <source>
        <dbReference type="Proteomes" id="UP001178461"/>
    </source>
</evidence>
<keyword evidence="2" id="KW-1185">Reference proteome</keyword>
<protein>
    <submittedName>
        <fullName evidence="1">Uncharacterized protein</fullName>
    </submittedName>
</protein>
<sequence length="50" mass="5930">MQMYLDSTKLSRDEHMMTTSVPSSFFPYPVLFIVSKKRNHKLCNLIYPSF</sequence>
<reference evidence="1" key="1">
    <citation type="submission" date="2022-12" db="EMBL/GenBank/DDBJ databases">
        <authorList>
            <person name="Alioto T."/>
            <person name="Alioto T."/>
            <person name="Gomez Garrido J."/>
        </authorList>
    </citation>
    <scope>NUCLEOTIDE SEQUENCE</scope>
</reference>